<reference evidence="1" key="1">
    <citation type="submission" date="2023-04" db="EMBL/GenBank/DDBJ databases">
        <title>A chromosome-level genome assembly of the parasitoid wasp Eretmocerus hayati.</title>
        <authorList>
            <person name="Zhong Y."/>
            <person name="Liu S."/>
            <person name="Liu Y."/>
        </authorList>
    </citation>
    <scope>NUCLEOTIDE SEQUENCE</scope>
    <source>
        <strain evidence="1">ZJU_SS_LIU_2023</strain>
    </source>
</reference>
<dbReference type="Proteomes" id="UP001239111">
    <property type="component" value="Chromosome 1"/>
</dbReference>
<proteinExistence type="predicted"/>
<name>A0ACC2PWH7_9HYME</name>
<protein>
    <submittedName>
        <fullName evidence="1">Uncharacterized protein</fullName>
    </submittedName>
</protein>
<accession>A0ACC2PWH7</accession>
<keyword evidence="2" id="KW-1185">Reference proteome</keyword>
<gene>
    <name evidence="1" type="ORF">QAD02_023423</name>
</gene>
<evidence type="ECO:0000313" key="1">
    <source>
        <dbReference type="EMBL" id="KAJ8687629.1"/>
    </source>
</evidence>
<sequence length="283" mass="31439">MKNLADGRTFITVSRSPGVPASLHTISNKFDNSSGPLLIPYPNWAAYKNPAACQGITSVYRITIDQCNRLWVLDDGKIGDEKICTAQLLVYDLKSDEVIFKIEIPDKIAQNEQGKSLLVKPVIEIIENRCNNVTAYIADMGGHGLIVWNNNRLTRFENKLFDPEPQNADITIAGETLHLLEGILGLALTPKEFFNGDRLLFFKSLASRSIYSVPVRELKSTNHQGRIQFYGSIDVLSSQATAMTFSSDGTLFYGLPEDTAIGCWNLKKPFESKNLVSAFCLIT</sequence>
<comment type="caution">
    <text evidence="1">The sequence shown here is derived from an EMBL/GenBank/DDBJ whole genome shotgun (WGS) entry which is preliminary data.</text>
</comment>
<dbReference type="EMBL" id="CM056741">
    <property type="protein sequence ID" value="KAJ8687629.1"/>
    <property type="molecule type" value="Genomic_DNA"/>
</dbReference>
<organism evidence="1 2">
    <name type="scientific">Eretmocerus hayati</name>
    <dbReference type="NCBI Taxonomy" id="131215"/>
    <lineage>
        <taxon>Eukaryota</taxon>
        <taxon>Metazoa</taxon>
        <taxon>Ecdysozoa</taxon>
        <taxon>Arthropoda</taxon>
        <taxon>Hexapoda</taxon>
        <taxon>Insecta</taxon>
        <taxon>Pterygota</taxon>
        <taxon>Neoptera</taxon>
        <taxon>Endopterygota</taxon>
        <taxon>Hymenoptera</taxon>
        <taxon>Apocrita</taxon>
        <taxon>Proctotrupomorpha</taxon>
        <taxon>Chalcidoidea</taxon>
        <taxon>Aphelinidae</taxon>
        <taxon>Aphelininae</taxon>
        <taxon>Eretmocerus</taxon>
    </lineage>
</organism>
<evidence type="ECO:0000313" key="2">
    <source>
        <dbReference type="Proteomes" id="UP001239111"/>
    </source>
</evidence>